<evidence type="ECO:0000256" key="1">
    <source>
        <dbReference type="ARBA" id="ARBA00010634"/>
    </source>
</evidence>
<keyword evidence="5" id="KW-1185">Reference proteome</keyword>
<comment type="caution">
    <text evidence="4">The sequence shown here is derived from an EMBL/GenBank/DDBJ whole genome shotgun (WGS) entry which is preliminary data.</text>
</comment>
<evidence type="ECO:0000256" key="3">
    <source>
        <dbReference type="SAM" id="MobiDB-lite"/>
    </source>
</evidence>
<dbReference type="InterPro" id="IPR007428">
    <property type="entry name" value="MlaA"/>
</dbReference>
<feature type="region of interest" description="Disordered" evidence="3">
    <location>
        <begin position="236"/>
        <end position="268"/>
    </location>
</feature>
<proteinExistence type="inferred from homology"/>
<keyword evidence="2" id="KW-0732">Signal</keyword>
<dbReference type="Pfam" id="PF04333">
    <property type="entry name" value="MlaA"/>
    <property type="match status" value="1"/>
</dbReference>
<evidence type="ECO:0000313" key="4">
    <source>
        <dbReference type="EMBL" id="MFC5500444.1"/>
    </source>
</evidence>
<name>A0ABW0NJ99_9BURK</name>
<organism evidence="4 5">
    <name type="scientific">Caenimonas terrae</name>
    <dbReference type="NCBI Taxonomy" id="696074"/>
    <lineage>
        <taxon>Bacteria</taxon>
        <taxon>Pseudomonadati</taxon>
        <taxon>Pseudomonadota</taxon>
        <taxon>Betaproteobacteria</taxon>
        <taxon>Burkholderiales</taxon>
        <taxon>Comamonadaceae</taxon>
        <taxon>Caenimonas</taxon>
    </lineage>
</organism>
<dbReference type="PRINTS" id="PR01805">
    <property type="entry name" value="VACJLIPOPROT"/>
</dbReference>
<dbReference type="EMBL" id="JBHSMF010000015">
    <property type="protein sequence ID" value="MFC5500444.1"/>
    <property type="molecule type" value="Genomic_DNA"/>
</dbReference>
<dbReference type="PROSITE" id="PS51257">
    <property type="entry name" value="PROKAR_LIPOPROTEIN"/>
    <property type="match status" value="1"/>
</dbReference>
<comment type="similarity">
    <text evidence="1">Belongs to the MlaA family.</text>
</comment>
<gene>
    <name evidence="4" type="ORF">ACFPOE_23075</name>
</gene>
<evidence type="ECO:0000256" key="2">
    <source>
        <dbReference type="ARBA" id="ARBA00022729"/>
    </source>
</evidence>
<protein>
    <submittedName>
        <fullName evidence="4">VacJ family lipoprotein</fullName>
    </submittedName>
</protein>
<keyword evidence="4" id="KW-0449">Lipoprotein</keyword>
<dbReference type="PANTHER" id="PTHR30035">
    <property type="entry name" value="LIPOPROTEIN VACJ-RELATED"/>
    <property type="match status" value="1"/>
</dbReference>
<reference evidence="5" key="1">
    <citation type="journal article" date="2019" name="Int. J. Syst. Evol. Microbiol.">
        <title>The Global Catalogue of Microorganisms (GCM) 10K type strain sequencing project: providing services to taxonomists for standard genome sequencing and annotation.</title>
        <authorList>
            <consortium name="The Broad Institute Genomics Platform"/>
            <consortium name="The Broad Institute Genome Sequencing Center for Infectious Disease"/>
            <person name="Wu L."/>
            <person name="Ma J."/>
        </authorList>
    </citation>
    <scope>NUCLEOTIDE SEQUENCE [LARGE SCALE GENOMIC DNA]</scope>
    <source>
        <strain evidence="5">CCUG 57401</strain>
    </source>
</reference>
<dbReference type="RefSeq" id="WP_376852695.1">
    <property type="nucleotide sequence ID" value="NZ_JBHSMF010000015.1"/>
</dbReference>
<evidence type="ECO:0000313" key="5">
    <source>
        <dbReference type="Proteomes" id="UP001596037"/>
    </source>
</evidence>
<dbReference type="Proteomes" id="UP001596037">
    <property type="component" value="Unassembled WGS sequence"/>
</dbReference>
<sequence>MNITRNPGTPLTRFATWILAAGLVLALAGCATKPTNPRDPFEPFNRKALQFNEGVDAMVLKPVATVYRAQVPPLVRTGVSNFFGNLSDGWSFINSALQFKFRNAAENFMRLNVNTFFGLGGILDIASDMNIERHREDFGQTLGRWGVPAGPYIMLPLLGPSTMRDTLALPIDWTADPVYYVKPSQDRFVLGALRTVDKRSNSLRVGAVLEEAALDKYTFIRDTYLQKRRADIFDREMPADGSVDAPSDGAVEPPAAPLPGQPASAPAR</sequence>
<accession>A0ABW0NJ99</accession>
<dbReference type="PANTHER" id="PTHR30035:SF3">
    <property type="entry name" value="INTERMEMBRANE PHOSPHOLIPID TRANSPORT SYSTEM LIPOPROTEIN MLAA"/>
    <property type="match status" value="1"/>
</dbReference>